<organism evidence="1">
    <name type="scientific">viral metagenome</name>
    <dbReference type="NCBI Taxonomy" id="1070528"/>
    <lineage>
        <taxon>unclassified sequences</taxon>
        <taxon>metagenomes</taxon>
        <taxon>organismal metagenomes</taxon>
    </lineage>
</organism>
<protein>
    <submittedName>
        <fullName evidence="1">Uncharacterized protein</fullName>
    </submittedName>
</protein>
<sequence>MGKDQLFKKYPSNELYESIISSFGIQDIDSKYTFSRNDLKHLKTVEKINKLKPYLEKCYIPCKARTYLNNLTEKNVVTVLRQVIKIRGYYISSREKYIKGHKYILYKIEKNDSDDYTPLSTTFETNKEKSSKPIIITFN</sequence>
<reference evidence="1" key="1">
    <citation type="journal article" date="2020" name="Nature">
        <title>Giant virus diversity and host interactions through global metagenomics.</title>
        <authorList>
            <person name="Schulz F."/>
            <person name="Roux S."/>
            <person name="Paez-Espino D."/>
            <person name="Jungbluth S."/>
            <person name="Walsh D.A."/>
            <person name="Denef V.J."/>
            <person name="McMahon K.D."/>
            <person name="Konstantinidis K.T."/>
            <person name="Eloe-Fadrosh E.A."/>
            <person name="Kyrpides N.C."/>
            <person name="Woyke T."/>
        </authorList>
    </citation>
    <scope>NUCLEOTIDE SEQUENCE</scope>
    <source>
        <strain evidence="1">GVMAG-M-3300009422-16</strain>
    </source>
</reference>
<dbReference type="EMBL" id="MN739063">
    <property type="protein sequence ID" value="QHS86827.1"/>
    <property type="molecule type" value="Genomic_DNA"/>
</dbReference>
<accession>A0A6C0B3N0</accession>
<evidence type="ECO:0000313" key="1">
    <source>
        <dbReference type="EMBL" id="QHS86827.1"/>
    </source>
</evidence>
<dbReference type="AlphaFoldDB" id="A0A6C0B3N0"/>
<name>A0A6C0B3N0_9ZZZZ</name>
<proteinExistence type="predicted"/>